<dbReference type="RefSeq" id="WP_009756086.1">
    <property type="nucleotide sequence ID" value="NZ_AMSI01000002.1"/>
</dbReference>
<evidence type="ECO:0000256" key="4">
    <source>
        <dbReference type="ARBA" id="ARBA00022801"/>
    </source>
</evidence>
<dbReference type="GO" id="GO:0003697">
    <property type="term" value="F:single-stranded DNA binding"/>
    <property type="evidence" value="ECO:0007669"/>
    <property type="project" value="InterPro"/>
</dbReference>
<keyword evidence="7" id="KW-0456">Lyase</keyword>
<reference evidence="9 10" key="1">
    <citation type="journal article" date="2012" name="J. Bacteriol.">
        <title>Genome Sequence of Nitratireductor indicus Type Strain C115.</title>
        <authorList>
            <person name="Lai Q."/>
            <person name="Li G."/>
            <person name="Yu Z."/>
            <person name="Shao Z."/>
        </authorList>
    </citation>
    <scope>NUCLEOTIDE SEQUENCE [LARGE SCALE GENOMIC DNA]</scope>
    <source>
        <strain evidence="9 10">C115</strain>
    </source>
</reference>
<dbReference type="Gene3D" id="3.90.1680.20">
    <property type="match status" value="2"/>
</dbReference>
<dbReference type="EMBL" id="AMSI01000002">
    <property type="protein sequence ID" value="EKF43952.1"/>
    <property type="molecule type" value="Genomic_DNA"/>
</dbReference>
<keyword evidence="5" id="KW-0190">Covalent protein-DNA linkage</keyword>
<evidence type="ECO:0000256" key="1">
    <source>
        <dbReference type="ARBA" id="ARBA00008136"/>
    </source>
</evidence>
<keyword evidence="2 8" id="KW-0645">Protease</keyword>
<dbReference type="InterPro" id="IPR036590">
    <property type="entry name" value="SRAP-like"/>
</dbReference>
<keyword evidence="6" id="KW-0238">DNA-binding</keyword>
<evidence type="ECO:0000256" key="2">
    <source>
        <dbReference type="ARBA" id="ARBA00022670"/>
    </source>
</evidence>
<evidence type="ECO:0000256" key="6">
    <source>
        <dbReference type="ARBA" id="ARBA00023125"/>
    </source>
</evidence>
<dbReference type="Proteomes" id="UP000007374">
    <property type="component" value="Unassembled WGS sequence"/>
</dbReference>
<evidence type="ECO:0000313" key="9">
    <source>
        <dbReference type="EMBL" id="EKF43952.1"/>
    </source>
</evidence>
<evidence type="ECO:0000313" key="10">
    <source>
        <dbReference type="Proteomes" id="UP000007374"/>
    </source>
</evidence>
<evidence type="ECO:0000256" key="5">
    <source>
        <dbReference type="ARBA" id="ARBA00023124"/>
    </source>
</evidence>
<organism evidence="9 10">
    <name type="scientific">Nitratireductor indicus C115</name>
    <dbReference type="NCBI Taxonomy" id="1231190"/>
    <lineage>
        <taxon>Bacteria</taxon>
        <taxon>Pseudomonadati</taxon>
        <taxon>Pseudomonadota</taxon>
        <taxon>Alphaproteobacteria</taxon>
        <taxon>Hyphomicrobiales</taxon>
        <taxon>Phyllobacteriaceae</taxon>
        <taxon>Nitratireductor</taxon>
    </lineage>
</organism>
<evidence type="ECO:0000256" key="7">
    <source>
        <dbReference type="ARBA" id="ARBA00023239"/>
    </source>
</evidence>
<dbReference type="Pfam" id="PF02586">
    <property type="entry name" value="SRAP"/>
    <property type="match status" value="1"/>
</dbReference>
<proteinExistence type="inferred from homology"/>
<dbReference type="OrthoDB" id="9782620at2"/>
<evidence type="ECO:0000256" key="8">
    <source>
        <dbReference type="RuleBase" id="RU364100"/>
    </source>
</evidence>
<gene>
    <name evidence="9" type="ORF">NA8A_04050</name>
</gene>
<dbReference type="PANTHER" id="PTHR13604">
    <property type="entry name" value="DC12-RELATED"/>
    <property type="match status" value="1"/>
</dbReference>
<comment type="caution">
    <text evidence="9">The sequence shown here is derived from an EMBL/GenBank/DDBJ whole genome shotgun (WGS) entry which is preliminary data.</text>
</comment>
<sequence length="217" mass="24940">MCNLYNMTTTREAIRQFVQTTREYQFNEPSLQVYPNRYAPIVRVGEDGERELVRARWGMPTPPMFVKGAHDSGVTNIRNVSSAHWRRWLGPEYRCLVPATSFAEPDPSNKPEGGRTPDAWFALNENRPLFAFAGLWTKWHGKRMAREEPADHEIYAFLTTEPNGIVAPIHKKAMPVILTTAEELDTWLRAPWNEAKTLQRPLPDDQLTIVDKPDIPE</sequence>
<dbReference type="eggNOG" id="COG2135">
    <property type="taxonomic scope" value="Bacteria"/>
</dbReference>
<dbReference type="PANTHER" id="PTHR13604:SF0">
    <property type="entry name" value="ABASIC SITE PROCESSING PROTEIN HMCES"/>
    <property type="match status" value="1"/>
</dbReference>
<dbReference type="AlphaFoldDB" id="K2PSA3"/>
<dbReference type="GO" id="GO:0016829">
    <property type="term" value="F:lyase activity"/>
    <property type="evidence" value="ECO:0007669"/>
    <property type="project" value="UniProtKB-KW"/>
</dbReference>
<dbReference type="GO" id="GO:0008233">
    <property type="term" value="F:peptidase activity"/>
    <property type="evidence" value="ECO:0007669"/>
    <property type="project" value="UniProtKB-KW"/>
</dbReference>
<accession>K2PSA3</accession>
<protein>
    <recommendedName>
        <fullName evidence="8">Abasic site processing protein</fullName>
        <ecNumber evidence="8">3.4.-.-</ecNumber>
    </recommendedName>
</protein>
<keyword evidence="4 8" id="KW-0378">Hydrolase</keyword>
<dbReference type="InterPro" id="IPR003738">
    <property type="entry name" value="SRAP"/>
</dbReference>
<dbReference type="SUPFAM" id="SSF143081">
    <property type="entry name" value="BB1717-like"/>
    <property type="match status" value="1"/>
</dbReference>
<evidence type="ECO:0000256" key="3">
    <source>
        <dbReference type="ARBA" id="ARBA00022763"/>
    </source>
</evidence>
<dbReference type="EC" id="3.4.-.-" evidence="8"/>
<dbReference type="GO" id="GO:0006508">
    <property type="term" value="P:proteolysis"/>
    <property type="evidence" value="ECO:0007669"/>
    <property type="project" value="UniProtKB-KW"/>
</dbReference>
<keyword evidence="10" id="KW-1185">Reference proteome</keyword>
<dbReference type="STRING" id="721133.SAMN05216176_101505"/>
<name>K2PSA3_9HYPH</name>
<dbReference type="PATRIC" id="fig|1231190.3.peg.849"/>
<dbReference type="GO" id="GO:0106300">
    <property type="term" value="P:protein-DNA covalent cross-linking repair"/>
    <property type="evidence" value="ECO:0007669"/>
    <property type="project" value="InterPro"/>
</dbReference>
<comment type="similarity">
    <text evidence="1 8">Belongs to the SOS response-associated peptidase family.</text>
</comment>
<keyword evidence="3" id="KW-0227">DNA damage</keyword>